<comment type="caution">
    <text evidence="1">The sequence shown here is derived from an EMBL/GenBank/DDBJ whole genome shotgun (WGS) entry which is preliminary data.</text>
</comment>
<reference evidence="1" key="1">
    <citation type="submission" date="2020-06" db="EMBL/GenBank/DDBJ databases">
        <authorList>
            <person name="Li T."/>
            <person name="Hu X."/>
            <person name="Zhang T."/>
            <person name="Song X."/>
            <person name="Zhang H."/>
            <person name="Dai N."/>
            <person name="Sheng W."/>
            <person name="Hou X."/>
            <person name="Wei L."/>
        </authorList>
    </citation>
    <scope>NUCLEOTIDE SEQUENCE</scope>
    <source>
        <strain evidence="1">G02</strain>
        <tissue evidence="1">Leaf</tissue>
    </source>
</reference>
<dbReference type="PANTHER" id="PTHR10775">
    <property type="entry name" value="OS08G0208400 PROTEIN"/>
    <property type="match status" value="1"/>
</dbReference>
<evidence type="ECO:0000313" key="1">
    <source>
        <dbReference type="EMBL" id="KAL0378814.1"/>
    </source>
</evidence>
<name>A0AAW2RFK9_SESRA</name>
<dbReference type="Pfam" id="PF02992">
    <property type="entry name" value="Transposase_21"/>
    <property type="match status" value="1"/>
</dbReference>
<gene>
    <name evidence="1" type="ORF">Sradi_3186900</name>
</gene>
<dbReference type="PANTHER" id="PTHR10775:SF182">
    <property type="entry name" value="TRANSPOSON, EN_SPM-LIKE, TRANSPOSASE-ASSOCIATED DOMAIN PROTEIN-RELATED"/>
    <property type="match status" value="1"/>
</dbReference>
<dbReference type="EMBL" id="JACGWJ010000013">
    <property type="protein sequence ID" value="KAL0378814.1"/>
    <property type="molecule type" value="Genomic_DNA"/>
</dbReference>
<sequence length="217" mass="25289">MYPNFGEEPRNVRLRVCTDGFAPHGQYGRTYSCWSIIITPYNLPPGMCISYEYMFLTMVISGPSNLKRLIDVYLESLIEDLLQLWHVGIRTYDHAMNNAFTMRAALMWTVNNLPGYGMASGGVPTSYGSEHKWTKKSIFWDLPYWSMLLIRHNLDVMHIEKNIFHNILNTVMDIMGKTKDNLNACRDLKIICNRPKLELDERRPNMMPKVVYTLKKE</sequence>
<accession>A0AAW2RFK9</accession>
<protein>
    <submittedName>
        <fullName evidence="1">Uncharacterized protein</fullName>
    </submittedName>
</protein>
<reference evidence="1" key="2">
    <citation type="journal article" date="2024" name="Plant">
        <title>Genomic evolution and insights into agronomic trait innovations of Sesamum species.</title>
        <authorList>
            <person name="Miao H."/>
            <person name="Wang L."/>
            <person name="Qu L."/>
            <person name="Liu H."/>
            <person name="Sun Y."/>
            <person name="Le M."/>
            <person name="Wang Q."/>
            <person name="Wei S."/>
            <person name="Zheng Y."/>
            <person name="Lin W."/>
            <person name="Duan Y."/>
            <person name="Cao H."/>
            <person name="Xiong S."/>
            <person name="Wang X."/>
            <person name="Wei L."/>
            <person name="Li C."/>
            <person name="Ma Q."/>
            <person name="Ju M."/>
            <person name="Zhao R."/>
            <person name="Li G."/>
            <person name="Mu C."/>
            <person name="Tian Q."/>
            <person name="Mei H."/>
            <person name="Zhang T."/>
            <person name="Gao T."/>
            <person name="Zhang H."/>
        </authorList>
    </citation>
    <scope>NUCLEOTIDE SEQUENCE</scope>
    <source>
        <strain evidence="1">G02</strain>
    </source>
</reference>
<dbReference type="InterPro" id="IPR004242">
    <property type="entry name" value="Transposase_21"/>
</dbReference>
<organism evidence="1">
    <name type="scientific">Sesamum radiatum</name>
    <name type="common">Black benniseed</name>
    <dbReference type="NCBI Taxonomy" id="300843"/>
    <lineage>
        <taxon>Eukaryota</taxon>
        <taxon>Viridiplantae</taxon>
        <taxon>Streptophyta</taxon>
        <taxon>Embryophyta</taxon>
        <taxon>Tracheophyta</taxon>
        <taxon>Spermatophyta</taxon>
        <taxon>Magnoliopsida</taxon>
        <taxon>eudicotyledons</taxon>
        <taxon>Gunneridae</taxon>
        <taxon>Pentapetalae</taxon>
        <taxon>asterids</taxon>
        <taxon>lamiids</taxon>
        <taxon>Lamiales</taxon>
        <taxon>Pedaliaceae</taxon>
        <taxon>Sesamum</taxon>
    </lineage>
</organism>
<dbReference type="AlphaFoldDB" id="A0AAW2RFK9"/>
<proteinExistence type="predicted"/>